<dbReference type="EMBL" id="MN741018">
    <property type="protein sequence ID" value="QHU22779.1"/>
    <property type="molecule type" value="Genomic_DNA"/>
</dbReference>
<reference evidence="1" key="1">
    <citation type="journal article" date="2020" name="Nature">
        <title>Giant virus diversity and host interactions through global metagenomics.</title>
        <authorList>
            <person name="Schulz F."/>
            <person name="Roux S."/>
            <person name="Paez-Espino D."/>
            <person name="Jungbluth S."/>
            <person name="Walsh D.A."/>
            <person name="Denef V.J."/>
            <person name="McMahon K.D."/>
            <person name="Konstantinidis K.T."/>
            <person name="Eloe-Fadrosh E.A."/>
            <person name="Kyrpides N.C."/>
            <person name="Woyke T."/>
        </authorList>
    </citation>
    <scope>NUCLEOTIDE SEQUENCE</scope>
    <source>
        <strain evidence="1">GVMAG-S-ERX555907-63</strain>
    </source>
</reference>
<sequence>MEFLNLPKDLEIKIYEYNPEHRELFSKCFHKIRLNGVKSRLNYLIRNVYYEGTWTSFTDMLAELVNDQDYMVKILKTCQCCVRHIQNRPKSLEDPSWWVAASQEPHNTNKCELYGCACTCRQCSRQLVISSWKKDSFLDYLDEGYLIVSDYENWESDTSATAEGWLL</sequence>
<accession>A0A6C0KYU9</accession>
<evidence type="ECO:0000313" key="1">
    <source>
        <dbReference type="EMBL" id="QHU22779.1"/>
    </source>
</evidence>
<organism evidence="1">
    <name type="scientific">viral metagenome</name>
    <dbReference type="NCBI Taxonomy" id="1070528"/>
    <lineage>
        <taxon>unclassified sequences</taxon>
        <taxon>metagenomes</taxon>
        <taxon>organismal metagenomes</taxon>
    </lineage>
</organism>
<protein>
    <submittedName>
        <fullName evidence="1">Uncharacterized protein</fullName>
    </submittedName>
</protein>
<name>A0A6C0KYU9_9ZZZZ</name>
<proteinExistence type="predicted"/>
<dbReference type="AlphaFoldDB" id="A0A6C0KYU9"/>